<reference evidence="1 2" key="1">
    <citation type="journal article" date="2017" name="Nature">
        <title>The Apostasia genome and the evolution of orchids.</title>
        <authorList>
            <person name="Zhang G.Q."/>
            <person name="Liu K.W."/>
            <person name="Li Z."/>
            <person name="Lohaus R."/>
            <person name="Hsiao Y.Y."/>
            <person name="Niu S.C."/>
            <person name="Wang J.Y."/>
            <person name="Lin Y.C."/>
            <person name="Xu Q."/>
            <person name="Chen L.J."/>
            <person name="Yoshida K."/>
            <person name="Fujiwara S."/>
            <person name="Wang Z.W."/>
            <person name="Zhang Y.Q."/>
            <person name="Mitsuda N."/>
            <person name="Wang M."/>
            <person name="Liu G.H."/>
            <person name="Pecoraro L."/>
            <person name="Huang H.X."/>
            <person name="Xiao X.J."/>
            <person name="Lin M."/>
            <person name="Wu X.Y."/>
            <person name="Wu W.L."/>
            <person name="Chen Y.Y."/>
            <person name="Chang S.B."/>
            <person name="Sakamoto S."/>
            <person name="Ohme-Takagi M."/>
            <person name="Yagi M."/>
            <person name="Zeng S.J."/>
            <person name="Shen C.Y."/>
            <person name="Yeh C.M."/>
            <person name="Luo Y.B."/>
            <person name="Tsai W.C."/>
            <person name="Van de Peer Y."/>
            <person name="Liu Z.J."/>
        </authorList>
    </citation>
    <scope>NUCLEOTIDE SEQUENCE [LARGE SCALE GENOMIC DNA]</scope>
    <source>
        <strain evidence="2">cv. Shenzhen</strain>
        <tissue evidence="1">Stem</tissue>
    </source>
</reference>
<sequence length="70" mass="8135">MQEVVIKPVGLLRLLDWHFVVTVDMIVWPYCPVVGQLQIELSRSLNCTECRSHRHVFTSFLIIPLLSMLL</sequence>
<keyword evidence="2" id="KW-1185">Reference proteome</keyword>
<proteinExistence type="predicted"/>
<dbReference type="AlphaFoldDB" id="A0A2I0BHI2"/>
<dbReference type="Proteomes" id="UP000236161">
    <property type="component" value="Unassembled WGS sequence"/>
</dbReference>
<dbReference type="EMBL" id="KZ451883">
    <property type="protein sequence ID" value="PKA67253.1"/>
    <property type="molecule type" value="Genomic_DNA"/>
</dbReference>
<evidence type="ECO:0000313" key="1">
    <source>
        <dbReference type="EMBL" id="PKA67253.1"/>
    </source>
</evidence>
<name>A0A2I0BHI2_9ASPA</name>
<protein>
    <submittedName>
        <fullName evidence="1">Uncharacterized protein</fullName>
    </submittedName>
</protein>
<gene>
    <name evidence="1" type="ORF">AXF42_Ash004746</name>
</gene>
<organism evidence="1 2">
    <name type="scientific">Apostasia shenzhenica</name>
    <dbReference type="NCBI Taxonomy" id="1088818"/>
    <lineage>
        <taxon>Eukaryota</taxon>
        <taxon>Viridiplantae</taxon>
        <taxon>Streptophyta</taxon>
        <taxon>Embryophyta</taxon>
        <taxon>Tracheophyta</taxon>
        <taxon>Spermatophyta</taxon>
        <taxon>Magnoliopsida</taxon>
        <taxon>Liliopsida</taxon>
        <taxon>Asparagales</taxon>
        <taxon>Orchidaceae</taxon>
        <taxon>Apostasioideae</taxon>
        <taxon>Apostasia</taxon>
    </lineage>
</organism>
<accession>A0A2I0BHI2</accession>
<evidence type="ECO:0000313" key="2">
    <source>
        <dbReference type="Proteomes" id="UP000236161"/>
    </source>
</evidence>